<dbReference type="SUPFAM" id="SSF52540">
    <property type="entry name" value="P-loop containing nucleoside triphosphate hydrolases"/>
    <property type="match status" value="1"/>
</dbReference>
<keyword evidence="1" id="KW-0597">Phosphoprotein</keyword>
<feature type="region of interest" description="Disordered" evidence="5">
    <location>
        <begin position="1080"/>
        <end position="1137"/>
    </location>
</feature>
<feature type="compositionally biased region" description="Polar residues" evidence="5">
    <location>
        <begin position="1119"/>
        <end position="1136"/>
    </location>
</feature>
<dbReference type="Pfam" id="PF13637">
    <property type="entry name" value="Ank_4"/>
    <property type="match status" value="2"/>
</dbReference>
<feature type="repeat" description="ANK" evidence="4">
    <location>
        <begin position="880"/>
        <end position="912"/>
    </location>
</feature>
<dbReference type="SUPFAM" id="SSF48403">
    <property type="entry name" value="Ankyrin repeat"/>
    <property type="match status" value="2"/>
</dbReference>
<proteinExistence type="predicted"/>
<dbReference type="InterPro" id="IPR056884">
    <property type="entry name" value="NPHP3-like_N"/>
</dbReference>
<accession>A0A914WY43</accession>
<evidence type="ECO:0000256" key="5">
    <source>
        <dbReference type="SAM" id="MobiDB-lite"/>
    </source>
</evidence>
<keyword evidence="2" id="KW-0677">Repeat</keyword>
<dbReference type="Pfam" id="PF25520">
    <property type="entry name" value="AAA_lid_TANC1"/>
    <property type="match status" value="1"/>
</dbReference>
<feature type="repeat" description="ANK" evidence="4">
    <location>
        <begin position="645"/>
        <end position="677"/>
    </location>
</feature>
<feature type="region of interest" description="Disordered" evidence="5">
    <location>
        <begin position="1180"/>
        <end position="1237"/>
    </location>
</feature>
<dbReference type="Pfam" id="PF25521">
    <property type="entry name" value="WHD_TANC1"/>
    <property type="match status" value="1"/>
</dbReference>
<dbReference type="Proteomes" id="UP000887566">
    <property type="component" value="Unplaced"/>
</dbReference>
<evidence type="ECO:0000256" key="3">
    <source>
        <dbReference type="ARBA" id="ARBA00023043"/>
    </source>
</evidence>
<evidence type="ECO:0000256" key="1">
    <source>
        <dbReference type="ARBA" id="ARBA00022553"/>
    </source>
</evidence>
<keyword evidence="3 4" id="KW-0040">ANK repeat</keyword>
<name>A0A914WY43_9BILA</name>
<reference evidence="10" key="1">
    <citation type="submission" date="2022-11" db="UniProtKB">
        <authorList>
            <consortium name="WormBaseParasite"/>
        </authorList>
    </citation>
    <scope>IDENTIFICATION</scope>
</reference>
<dbReference type="InterPro" id="IPR058056">
    <property type="entry name" value="WH_TANC1/2"/>
</dbReference>
<dbReference type="InterPro" id="IPR027417">
    <property type="entry name" value="P-loop_NTPase"/>
</dbReference>
<dbReference type="PANTHER" id="PTHR24201:SF16">
    <property type="entry name" value="ANKYRIN-1-LIKE-RELATED"/>
    <property type="match status" value="1"/>
</dbReference>
<dbReference type="Pfam" id="PF24883">
    <property type="entry name" value="NPHP3_N"/>
    <property type="match status" value="1"/>
</dbReference>
<feature type="repeat" description="ANK" evidence="4">
    <location>
        <begin position="678"/>
        <end position="713"/>
    </location>
</feature>
<protein>
    <submittedName>
        <fullName evidence="10">Ankyrin repeat domain-containing protein 50</fullName>
    </submittedName>
</protein>
<feature type="repeat" description="ANK" evidence="4">
    <location>
        <begin position="913"/>
        <end position="945"/>
    </location>
</feature>
<feature type="compositionally biased region" description="Low complexity" evidence="5">
    <location>
        <begin position="1180"/>
        <end position="1190"/>
    </location>
</feature>
<dbReference type="Pfam" id="PF00023">
    <property type="entry name" value="Ank"/>
    <property type="match status" value="3"/>
</dbReference>
<feature type="domain" description="TANC1/2-like AAA+ ATPase lid" evidence="7">
    <location>
        <begin position="208"/>
        <end position="292"/>
    </location>
</feature>
<evidence type="ECO:0000313" key="10">
    <source>
        <dbReference type="WBParaSite" id="PSAMB.scaffold56size92332.g1259.t1"/>
    </source>
</evidence>
<feature type="compositionally biased region" description="Basic and acidic residues" evidence="5">
    <location>
        <begin position="1228"/>
        <end position="1237"/>
    </location>
</feature>
<dbReference type="InterPro" id="IPR002110">
    <property type="entry name" value="Ankyrin_rpt"/>
</dbReference>
<dbReference type="WBParaSite" id="PSAMB.scaffold56size92332.g1259.t1">
    <property type="protein sequence ID" value="PSAMB.scaffold56size92332.g1259.t1"/>
    <property type="gene ID" value="PSAMB.scaffold56size92332.g1259"/>
</dbReference>
<dbReference type="InterPro" id="IPR050776">
    <property type="entry name" value="Ank_Repeat/CDKN_Inhibitor"/>
</dbReference>
<feature type="repeat" description="ANK" evidence="4">
    <location>
        <begin position="747"/>
        <end position="779"/>
    </location>
</feature>
<dbReference type="InterPro" id="IPR058018">
    <property type="entry name" value="AAA_lid_TANC1/2"/>
</dbReference>
<dbReference type="Pfam" id="PF12796">
    <property type="entry name" value="Ank_2"/>
    <property type="match status" value="4"/>
</dbReference>
<feature type="repeat" description="ANK" evidence="4">
    <location>
        <begin position="847"/>
        <end position="879"/>
    </location>
</feature>
<dbReference type="SMART" id="SM00248">
    <property type="entry name" value="ANK"/>
    <property type="match status" value="17"/>
</dbReference>
<evidence type="ECO:0000313" key="9">
    <source>
        <dbReference type="Proteomes" id="UP000887566"/>
    </source>
</evidence>
<evidence type="ECO:0000256" key="2">
    <source>
        <dbReference type="ARBA" id="ARBA00022737"/>
    </source>
</evidence>
<dbReference type="PROSITE" id="PS50297">
    <property type="entry name" value="ANK_REP_REGION"/>
    <property type="match status" value="14"/>
</dbReference>
<feature type="repeat" description="ANK" evidence="4">
    <location>
        <begin position="612"/>
        <end position="644"/>
    </location>
</feature>
<feature type="compositionally biased region" description="Polar residues" evidence="5">
    <location>
        <begin position="1207"/>
        <end position="1227"/>
    </location>
</feature>
<feature type="repeat" description="ANK" evidence="4">
    <location>
        <begin position="513"/>
        <end position="545"/>
    </location>
</feature>
<evidence type="ECO:0000259" key="7">
    <source>
        <dbReference type="Pfam" id="PF25520"/>
    </source>
</evidence>
<dbReference type="Gene3D" id="3.40.50.300">
    <property type="entry name" value="P-loop containing nucleotide triphosphate hydrolases"/>
    <property type="match status" value="1"/>
</dbReference>
<feature type="repeat" description="ANK" evidence="4">
    <location>
        <begin position="780"/>
        <end position="812"/>
    </location>
</feature>
<dbReference type="Gene3D" id="1.25.40.20">
    <property type="entry name" value="Ankyrin repeat-containing domain"/>
    <property type="match status" value="5"/>
</dbReference>
<sequence>MKSPLEGRPFFCREWTFTKIAHYLDQRPTSGGLLIAGGSGSGKTAICSELSTPTVPRSRQHELSNRLAAIHFCQRSDAASLEAATLIRSLADQLAKCPALAKELSVMMADDQVRKWLETPQCQNYPKEAIIHAIVEPLTAIQAPAQSLFIIVDSVDETNLADDDPNFCDLMMFLASSLPAWLLVVCTARRGCRAATIRLSSFRKVILDDLRRSCVVRDVQQYILRRLDIEPELRQQLDTETAEMLNQLHIKSAGCFLYLMLVLDGVRDGFIRLREVQHIPGTLNGLYLWLCQRMFAGGKGFGAVKIYFETLLAAREPMLKSDLYETVKAVNAALTPAIFEEQLNCFGGFLVHCDEDGAISSKLHTPKVMLFHLSFQEWLCDVKYCTRTFLCDAAEGHAAITQRLANRGALLSSTEIVCFAYHLTSCPERPPFMPENQAAFMIDSGAQVQDLVLNCPVINEATTRLLLDAGADFINAANQVTPITELSDEEDKCSLSDSGSDNDVLAHDQVDEDGCTALHRFAAEGKAGAVQELLTRGAYADVEDRLGDSPLNVAAKYGHKEVCEYLLASGADANHVGNDGWTPLRSAAFAGHSETADLLLVKGALVDGSGENGRTSLRAAAWNNHDDIVCRLLKAGAKVDVIDSEGRSALHAAAYMGHKAIVEMLLANGAQANLGDVERRTALHMTVAQNSGEHVAVARALIAGGADIDCRDSTGRSSLYCAALEGHDAMVAALLEAGADVDLADERQSTPLLAAAAGGHLTVVRLLLKHNAHADTVDMDGRTVLTVAAAQGDEALVRLLLDLGLDECHKDNFSWLPLHHAAFEGRPIACALLCDRNAQTVYATDREGRHPLIIAAEEGKVDVVRVLLDHGAPIEQQTLEGHSALRLAAVAGQGAVIRLLVEHGANLEARDLDGNTALYALVLERQIEMAECLLSLGALTNATDIHGRSPLHVAAWQNDKPAVALLLRFGAAIDSTDNHQCTPTMTALWRGHLDVVEFLLKSGANPNATTHQDAQILAIAAQEGRTEAVRLLLKYGADVGHCDAFGRTAMDMAAMQSHAEIVDLLLHRDRLSLSAIAMNASSTTSGGGSSKSKTSGFVSSDAGDEDANSESLRVPFGTHRSSGHSSNKSTLSSTCGSPECDDFARLLLERSLPRRHSQLLTTSFSAIDIDMLTATGLPSTISSTSSHNSSEQQRRPRIATNPKFRNPPTNGNSLCNTRRTLTSSLEKATSDLRESRI</sequence>
<feature type="repeat" description="ANK" evidence="4">
    <location>
        <begin position="579"/>
        <end position="611"/>
    </location>
</feature>
<dbReference type="AlphaFoldDB" id="A0A914WY43"/>
<feature type="repeat" description="ANK" evidence="4">
    <location>
        <begin position="979"/>
        <end position="1011"/>
    </location>
</feature>
<dbReference type="InterPro" id="IPR036770">
    <property type="entry name" value="Ankyrin_rpt-contain_sf"/>
</dbReference>
<feature type="repeat" description="ANK" evidence="4">
    <location>
        <begin position="546"/>
        <end position="578"/>
    </location>
</feature>
<feature type="repeat" description="ANK" evidence="4">
    <location>
        <begin position="714"/>
        <end position="746"/>
    </location>
</feature>
<evidence type="ECO:0000256" key="4">
    <source>
        <dbReference type="PROSITE-ProRule" id="PRU00023"/>
    </source>
</evidence>
<keyword evidence="9" id="KW-1185">Reference proteome</keyword>
<evidence type="ECO:0000259" key="6">
    <source>
        <dbReference type="Pfam" id="PF24883"/>
    </source>
</evidence>
<evidence type="ECO:0000259" key="8">
    <source>
        <dbReference type="Pfam" id="PF25521"/>
    </source>
</evidence>
<dbReference type="PROSITE" id="PS50088">
    <property type="entry name" value="ANK_REPEAT"/>
    <property type="match status" value="15"/>
</dbReference>
<organism evidence="9 10">
    <name type="scientific">Plectus sambesii</name>
    <dbReference type="NCBI Taxonomy" id="2011161"/>
    <lineage>
        <taxon>Eukaryota</taxon>
        <taxon>Metazoa</taxon>
        <taxon>Ecdysozoa</taxon>
        <taxon>Nematoda</taxon>
        <taxon>Chromadorea</taxon>
        <taxon>Plectida</taxon>
        <taxon>Plectina</taxon>
        <taxon>Plectoidea</taxon>
        <taxon>Plectidae</taxon>
        <taxon>Plectus</taxon>
    </lineage>
</organism>
<feature type="repeat" description="ANK" evidence="4">
    <location>
        <begin position="946"/>
        <end position="978"/>
    </location>
</feature>
<dbReference type="GO" id="GO:0005634">
    <property type="term" value="C:nucleus"/>
    <property type="evidence" value="ECO:0007669"/>
    <property type="project" value="TreeGrafter"/>
</dbReference>
<dbReference type="PANTHER" id="PTHR24201">
    <property type="entry name" value="ANK_REP_REGION DOMAIN-CONTAINING PROTEIN"/>
    <property type="match status" value="1"/>
</dbReference>
<feature type="repeat" description="ANK" evidence="4">
    <location>
        <begin position="1012"/>
        <end position="1044"/>
    </location>
</feature>
<dbReference type="PRINTS" id="PR01415">
    <property type="entry name" value="ANKYRIN"/>
</dbReference>
<feature type="domain" description="Nephrocystin 3-like N-terminal" evidence="6">
    <location>
        <begin position="20"/>
        <end position="189"/>
    </location>
</feature>
<feature type="domain" description="TANC1/2-like winged helix" evidence="8">
    <location>
        <begin position="297"/>
        <end position="425"/>
    </location>
</feature>